<evidence type="ECO:0000256" key="2">
    <source>
        <dbReference type="SAM" id="SignalP"/>
    </source>
</evidence>
<feature type="compositionally biased region" description="Low complexity" evidence="1">
    <location>
        <begin position="216"/>
        <end position="227"/>
    </location>
</feature>
<feature type="compositionally biased region" description="Low complexity" evidence="1">
    <location>
        <begin position="267"/>
        <end position="283"/>
    </location>
</feature>
<dbReference type="HOGENOM" id="CLU_396557_0_0_1"/>
<dbReference type="AlphaFoldDB" id="T1KIY6"/>
<dbReference type="EMBL" id="CAEY01000115">
    <property type="status" value="NOT_ANNOTATED_CDS"/>
    <property type="molecule type" value="Genomic_DNA"/>
</dbReference>
<dbReference type="EnsemblMetazoa" id="tetur12g03060.1">
    <property type="protein sequence ID" value="tetur12g03060.1"/>
    <property type="gene ID" value="tetur12g03060"/>
</dbReference>
<feature type="compositionally biased region" description="Polar residues" evidence="1">
    <location>
        <begin position="195"/>
        <end position="213"/>
    </location>
</feature>
<reference evidence="3" key="2">
    <citation type="submission" date="2015-06" db="UniProtKB">
        <authorList>
            <consortium name="EnsemblMetazoa"/>
        </authorList>
    </citation>
    <scope>IDENTIFICATION</scope>
</reference>
<evidence type="ECO:0000313" key="3">
    <source>
        <dbReference type="EnsemblMetazoa" id="tetur12g03060.1"/>
    </source>
</evidence>
<feature type="region of interest" description="Disordered" evidence="1">
    <location>
        <begin position="131"/>
        <end position="150"/>
    </location>
</feature>
<reference evidence="4" key="1">
    <citation type="submission" date="2011-08" db="EMBL/GenBank/DDBJ databases">
        <authorList>
            <person name="Rombauts S."/>
        </authorList>
    </citation>
    <scope>NUCLEOTIDE SEQUENCE</scope>
    <source>
        <strain evidence="4">London</strain>
    </source>
</reference>
<evidence type="ECO:0008006" key="5">
    <source>
        <dbReference type="Google" id="ProtNLM"/>
    </source>
</evidence>
<evidence type="ECO:0000256" key="1">
    <source>
        <dbReference type="SAM" id="MobiDB-lite"/>
    </source>
</evidence>
<feature type="region of interest" description="Disordered" evidence="1">
    <location>
        <begin position="672"/>
        <end position="695"/>
    </location>
</feature>
<feature type="region of interest" description="Disordered" evidence="1">
    <location>
        <begin position="195"/>
        <end position="227"/>
    </location>
</feature>
<proteinExistence type="predicted"/>
<dbReference type="Proteomes" id="UP000015104">
    <property type="component" value="Unassembled WGS sequence"/>
</dbReference>
<feature type="region of interest" description="Disordered" evidence="1">
    <location>
        <begin position="80"/>
        <end position="111"/>
    </location>
</feature>
<organism evidence="3 4">
    <name type="scientific">Tetranychus urticae</name>
    <name type="common">Two-spotted spider mite</name>
    <dbReference type="NCBI Taxonomy" id="32264"/>
    <lineage>
        <taxon>Eukaryota</taxon>
        <taxon>Metazoa</taxon>
        <taxon>Ecdysozoa</taxon>
        <taxon>Arthropoda</taxon>
        <taxon>Chelicerata</taxon>
        <taxon>Arachnida</taxon>
        <taxon>Acari</taxon>
        <taxon>Acariformes</taxon>
        <taxon>Trombidiformes</taxon>
        <taxon>Prostigmata</taxon>
        <taxon>Eleutherengona</taxon>
        <taxon>Raphignathae</taxon>
        <taxon>Tetranychoidea</taxon>
        <taxon>Tetranychidae</taxon>
        <taxon>Tetranychus</taxon>
    </lineage>
</organism>
<sequence length="695" mass="76517">MEIDLLQWSIILVLSISLWLPQLLITDALQVENNSTAYSCEENGTFTDIESARQQPWPKTFEPFDTTSQAEFTPLVTASHSLSGVTPNSTKTPDKSTTTIQINPTPMTSSTLKPVTTLELISNKQNAASTIHTVSSDKPTHHGHQPSGSQQINHVITTAITPTLTDNLPDELSINPNNGAFDNIKSSPTLTTIEVSTSPSLTNQPNTSDTNETSESHMGISPSPSSSSYFPALSGTISIIPSDSSLDSSTTDFPFTSNPVDNSEIDNSFNNNETNNHGENSPNHHGIPQAATSNSTKCDPSDTRFSQPATSGFLVRSVLKRDEDLPLNADNLTIFFETRLAEVFTKAYHKQFNKLNGGSDVIKKDVHVKLWNLFWNNSTNDIHIIYQIEQDKEKILPRDLITVLSHVTPQEMSNILGYNVTIKAEPYVNTLETKNNLAAALQDLDWLPLVMIILSLMVFIFWEPARSGNIRSKASHMVKPLKASTKENLVNWRKVSAPGSKRSFLGSHGSNVGLNISGGCSATSGTIDSNHEFEYLSFDSPESSLKLRTAEYRSRRPFTAFPNGLGSQSRLELTKEKVIPIGELDEIAEMSSNDSSHDHHHHHPSHQVPGSRVTYVTTKEEMIGDYENPLMRSGIDEVDCTVPQLIQVHISEQTQNIIQAIRSELKKFNPITGNVQSQSQSSTAHFKEPSTTSDA</sequence>
<evidence type="ECO:0000313" key="4">
    <source>
        <dbReference type="Proteomes" id="UP000015104"/>
    </source>
</evidence>
<feature type="compositionally biased region" description="Low complexity" evidence="1">
    <location>
        <begin position="243"/>
        <end position="257"/>
    </location>
</feature>
<feature type="region of interest" description="Disordered" evidence="1">
    <location>
        <begin position="243"/>
        <end position="305"/>
    </location>
</feature>
<feature type="compositionally biased region" description="Polar residues" evidence="1">
    <location>
        <begin position="290"/>
        <end position="305"/>
    </location>
</feature>
<feature type="region of interest" description="Disordered" evidence="1">
    <location>
        <begin position="591"/>
        <end position="611"/>
    </location>
</feature>
<keyword evidence="2" id="KW-0732">Signal</keyword>
<feature type="signal peptide" evidence="2">
    <location>
        <begin position="1"/>
        <end position="26"/>
    </location>
</feature>
<keyword evidence="4" id="KW-1185">Reference proteome</keyword>
<name>T1KIY6_TETUR</name>
<protein>
    <recommendedName>
        <fullName evidence="5">SEA domain-containing protein</fullName>
    </recommendedName>
</protein>
<accession>T1KIY6</accession>
<feature type="chain" id="PRO_5004580781" description="SEA domain-containing protein" evidence="2">
    <location>
        <begin position="27"/>
        <end position="695"/>
    </location>
</feature>